<evidence type="ECO:0000256" key="1">
    <source>
        <dbReference type="ARBA" id="ARBA00004123"/>
    </source>
</evidence>
<gene>
    <name evidence="7" type="ORF">PhCBS80983_g06186</name>
</gene>
<feature type="region of interest" description="Disordered" evidence="4">
    <location>
        <begin position="1441"/>
        <end position="1470"/>
    </location>
</feature>
<evidence type="ECO:0000256" key="2">
    <source>
        <dbReference type="ARBA" id="ARBA00007690"/>
    </source>
</evidence>
<dbReference type="PANTHER" id="PTHR48287:SF1">
    <property type="entry name" value="ARM REPEAT SUPERFAMILY PROTEIN"/>
    <property type="match status" value="1"/>
</dbReference>
<dbReference type="Pfam" id="PF08161">
    <property type="entry name" value="RRP12_HEAT"/>
    <property type="match status" value="1"/>
</dbReference>
<name>A0A507DR88_9FUNG</name>
<dbReference type="Proteomes" id="UP000318582">
    <property type="component" value="Unassembled WGS sequence"/>
</dbReference>
<feature type="region of interest" description="Disordered" evidence="4">
    <location>
        <begin position="1259"/>
        <end position="1308"/>
    </location>
</feature>
<dbReference type="InterPro" id="IPR052087">
    <property type="entry name" value="RRP12"/>
</dbReference>
<keyword evidence="8" id="KW-1185">Reference proteome</keyword>
<comment type="similarity">
    <text evidence="2">Belongs to the RRP12 family.</text>
</comment>
<dbReference type="GO" id="GO:0005634">
    <property type="term" value="C:nucleus"/>
    <property type="evidence" value="ECO:0007669"/>
    <property type="project" value="UniProtKB-SubCell"/>
</dbReference>
<evidence type="ECO:0000313" key="8">
    <source>
        <dbReference type="Proteomes" id="UP000318582"/>
    </source>
</evidence>
<proteinExistence type="inferred from homology"/>
<protein>
    <submittedName>
        <fullName evidence="7">Uncharacterized protein</fullName>
    </submittedName>
</protein>
<dbReference type="InterPro" id="IPR016024">
    <property type="entry name" value="ARM-type_fold"/>
</dbReference>
<evidence type="ECO:0000313" key="7">
    <source>
        <dbReference type="EMBL" id="TPX53747.1"/>
    </source>
</evidence>
<feature type="domain" description="RRP12 HEAT" evidence="5">
    <location>
        <begin position="406"/>
        <end position="742"/>
    </location>
</feature>
<reference evidence="7 8" key="1">
    <citation type="journal article" date="2019" name="Sci. Rep.">
        <title>Comparative genomics of chytrid fungi reveal insights into the obligate biotrophic and pathogenic lifestyle of Synchytrium endobioticum.</title>
        <authorList>
            <person name="van de Vossenberg B.T.L.H."/>
            <person name="Warris S."/>
            <person name="Nguyen H.D.T."/>
            <person name="van Gent-Pelzer M.P.E."/>
            <person name="Joly D.L."/>
            <person name="van de Geest H.C."/>
            <person name="Bonants P.J.M."/>
            <person name="Smith D.S."/>
            <person name="Levesque C.A."/>
            <person name="van der Lee T.A.J."/>
        </authorList>
    </citation>
    <scope>NUCLEOTIDE SEQUENCE [LARGE SCALE GENOMIC DNA]</scope>
    <source>
        <strain evidence="7 8">CBS 809.83</strain>
    </source>
</reference>
<dbReference type="InterPro" id="IPR012978">
    <property type="entry name" value="HEAT_RRP12"/>
</dbReference>
<evidence type="ECO:0000256" key="3">
    <source>
        <dbReference type="ARBA" id="ARBA00023242"/>
    </source>
</evidence>
<accession>A0A507DR88</accession>
<evidence type="ECO:0000259" key="6">
    <source>
        <dbReference type="Pfam" id="PF25772"/>
    </source>
</evidence>
<dbReference type="SUPFAM" id="SSF48371">
    <property type="entry name" value="ARM repeat"/>
    <property type="match status" value="1"/>
</dbReference>
<keyword evidence="3" id="KW-0539">Nucleus</keyword>
<feature type="compositionally biased region" description="Acidic residues" evidence="4">
    <location>
        <begin position="1199"/>
        <end position="1211"/>
    </location>
</feature>
<sequence>MAPVVVVGDSDLDFATTNDLFSKIRSQTNSGLVNQKQAAIILAAVEETIQDQNEQLTPLAYFGALMTILEQQRSLADDNDRSATAAASESLGIMVAVTYLLAIVFPRIPSSILKLKFHDIAKTLGATLELYQDDQPLVRSVLTCFEFLLAAQDNAKWTSDVTCKKLFQVLLIMSVDGRPKVRRRAHDAVKRLLSRPPPPTAHHPATLTTIEFSLRSLDEYTESVNNTAASAKDRKELEQQVLHVLVFLKMILPVLAMQGGHERTRAKLRALCEMLLRLPVRSSGTGNTVLTQWIFSVLESLFGAGVDKEGIFPHLDMALLDSVIRALIDIRPYQNDATLVPAWLDLIGRGFKKLAELATTTTTAAAVKQSADDLTLDEKQYAVNDYPKLLVSVFTKTFVGIFSQQSTKPIITAKAAQVFAAMIRDCVTGTMIQEVQDQQDMMQDGAAETSQLMALIALINGALSDIKYRAAWGGILKVAEALFERVGRVLPTKVQGTLTHIMAFRDDRAYGDSFPYKQELEVALHAAVQGLGLEVFVSYVELNIENENPSVPRRPYLLATFAEAVNRPLPPAIGGVPSTYGPHTLRYLGKVLLPLAQRMLEKSGDSWAANRQVEAKLYETLGAQIWSMVPAICSTVPVDVYEHFPIIGPHFGRILQALPNEAFKNLPSKPDFRPTVCDAILSLIEGYQEAAKVSASISKDEEDAAVHAAQRQDDAARAVQGLGRLKEYSNRFLSVLCNNYTTVQPDFLETSKAKGQQLQVLHERENQHYAKTIRALLTIADEQNVTSYFLSLVTTLLESQSQQHAEPESTVAQLSKLRDYAILDLLLILLPFLPEVKTKAKTLAEDSPLLLFYKVLTGQLRDSDATLQKRTYKALNHVVGSIPASALNLEELVERLLDPEVLSKATSGAKKARIQLLQRVCQAIPTSEKALLLSFVPVALSEVMLATKEASEKARNAAYECVVAMGRKMLTGGVENPAADLWAMDDLQRALDENPEQAEEGQINLREFFMMVIAGLAGETATMQSASIAALSRLLFEFGPMMDEKLLKELISTITFVMNTKNREVIKAALGFVKVAIVSLRQELLEDELENIIVAILTQSRNHKSHFKAKVRHIFERLVRKFSYEAVEGFVPEEDKKLLVNIRKRREREKKRKALARQNRDGAADQDDSDGEASKATLAGKSGKAVQKQFEDALYGSESELDSDEDDDHDDDEKYIPDQFKDGLQRNKRGAATGSKTMIREDGEVADFLDSRIVSRVTSAPRRTKTSVAANGRPDFTHSADGRLMINESGSEDEDPASAGPALPEADAMDVPEDHYKESLHSEVAFTRTADGRVRFLKPDAKRKRAEDDPEADANRGATATGLGWGQHNKHARRNDVGLDQGQIDKMLGKQFKAKRARGDVKKAGGPDPFAYIPLTSKVVGGKKRKAAKVAGQFKNIIKATQSGGHVGAAGAGSSAKGGPPTRKGNKKHK</sequence>
<dbReference type="Pfam" id="PF25772">
    <property type="entry name" value="HEAT_RRP12_N"/>
    <property type="match status" value="1"/>
</dbReference>
<feature type="compositionally biased region" description="Basic and acidic residues" evidence="4">
    <location>
        <begin position="1212"/>
        <end position="1225"/>
    </location>
</feature>
<comment type="caution">
    <text evidence="7">The sequence shown here is derived from an EMBL/GenBank/DDBJ whole genome shotgun (WGS) entry which is preliminary data.</text>
</comment>
<dbReference type="InterPro" id="IPR057860">
    <property type="entry name" value="HEAT_RRP12_N"/>
</dbReference>
<organism evidence="7 8">
    <name type="scientific">Powellomyces hirtus</name>
    <dbReference type="NCBI Taxonomy" id="109895"/>
    <lineage>
        <taxon>Eukaryota</taxon>
        <taxon>Fungi</taxon>
        <taxon>Fungi incertae sedis</taxon>
        <taxon>Chytridiomycota</taxon>
        <taxon>Chytridiomycota incertae sedis</taxon>
        <taxon>Chytridiomycetes</taxon>
        <taxon>Spizellomycetales</taxon>
        <taxon>Powellomycetaceae</taxon>
        <taxon>Powellomyces</taxon>
    </lineage>
</organism>
<feature type="region of interest" description="Disordered" evidence="4">
    <location>
        <begin position="1336"/>
        <end position="1380"/>
    </location>
</feature>
<dbReference type="PANTHER" id="PTHR48287">
    <property type="entry name" value="ARM REPEAT SUPERFAMILY PROTEIN"/>
    <property type="match status" value="1"/>
</dbReference>
<dbReference type="STRING" id="109895.A0A507DR88"/>
<dbReference type="InterPro" id="IPR011989">
    <property type="entry name" value="ARM-like"/>
</dbReference>
<evidence type="ECO:0000256" key="4">
    <source>
        <dbReference type="SAM" id="MobiDB-lite"/>
    </source>
</evidence>
<dbReference type="Gene3D" id="1.25.10.10">
    <property type="entry name" value="Leucine-rich Repeat Variant"/>
    <property type="match status" value="1"/>
</dbReference>
<dbReference type="EMBL" id="QEAQ01000197">
    <property type="protein sequence ID" value="TPX53747.1"/>
    <property type="molecule type" value="Genomic_DNA"/>
</dbReference>
<evidence type="ECO:0000259" key="5">
    <source>
        <dbReference type="Pfam" id="PF08161"/>
    </source>
</evidence>
<feature type="domain" description="RRP12 N-terminal HEAT" evidence="6">
    <location>
        <begin position="17"/>
        <end position="258"/>
    </location>
</feature>
<comment type="subcellular location">
    <subcellularLocation>
        <location evidence="1">Nucleus</location>
    </subcellularLocation>
</comment>
<feature type="region of interest" description="Disordered" evidence="4">
    <location>
        <begin position="1150"/>
        <end position="1235"/>
    </location>
</feature>